<name>A0ABW3DBZ2_9BACL</name>
<reference evidence="3" key="1">
    <citation type="journal article" date="2019" name="Int. J. Syst. Evol. Microbiol.">
        <title>The Global Catalogue of Microorganisms (GCM) 10K type strain sequencing project: providing services to taxonomists for standard genome sequencing and annotation.</title>
        <authorList>
            <consortium name="The Broad Institute Genomics Platform"/>
            <consortium name="The Broad Institute Genome Sequencing Center for Infectious Disease"/>
            <person name="Wu L."/>
            <person name="Ma J."/>
        </authorList>
    </citation>
    <scope>NUCLEOTIDE SEQUENCE [LARGE SCALE GENOMIC DNA]</scope>
    <source>
        <strain evidence="3">CCUG 57263</strain>
    </source>
</reference>
<evidence type="ECO:0000259" key="1">
    <source>
        <dbReference type="Pfam" id="PF24957"/>
    </source>
</evidence>
<evidence type="ECO:0000313" key="3">
    <source>
        <dbReference type="Proteomes" id="UP001597120"/>
    </source>
</evidence>
<keyword evidence="3" id="KW-1185">Reference proteome</keyword>
<dbReference type="Pfam" id="PF24957">
    <property type="entry name" value="DrmE_C"/>
    <property type="match status" value="1"/>
</dbReference>
<dbReference type="EMBL" id="JBHTIU010000055">
    <property type="protein sequence ID" value="MFD0870718.1"/>
    <property type="molecule type" value="Genomic_DNA"/>
</dbReference>
<dbReference type="InterPro" id="IPR056666">
    <property type="entry name" value="DrmE_C"/>
</dbReference>
<dbReference type="InterPro" id="IPR049794">
    <property type="entry name" value="DrmE"/>
</dbReference>
<feature type="domain" description="DISARM protein DrmE C-terminal" evidence="1">
    <location>
        <begin position="644"/>
        <end position="818"/>
    </location>
</feature>
<sequence length="870" mass="99634">MAIEVIEKLRCAIDKATFLTDNKRIQDNVFIAANVDFIVEILTNSNRERGIILHPGTSLTLYLATVLSCFNSFLTNDADSAAFINDLSVGDLVIYENKRSEFKGIDNEGRFILVNFDKGGTSTKNLVPPSQVNKISPYYGNAKTLDGRGIRNKSKSKKILSELFGMKPTEIKNTFGKSVIIVCSRSEADRLMDRLSVSVKDKVKGLQIGGLFPAAYYTQDEQYNYSGNSARIEPILKFTSKLSVARDLIIDNKGVETLIVDGADYITQDISELASIYNRSSLKSILMICELYNSVDSAVFQQFDDLKTLIWTKDKINVEYQAVSMSHIGDICDESKDLGKLLSNALNLKSNLIEVDNRVHDGIFHECKKILYKLSQYNEENVNVKLEGFISKGFWLLNLMEKSFFPLTTMENMIRERKINALSPSEELINMQSIINQFNLIEYHDSLMKLVNSLLTIKREIDRSNAKYDYLLEYLRQLKYTNRKIAVIGYKTYYRKVFIESIPDYLKPVVQKCDFFTPGRFNSSKFYHDVLVMSVNGWDKLNPLLLSNTEKVSFVLYKNEKNRFKQAEKKTYRRLSLFGSPKLFESEGQNAESAAAIEELDESVIEEKLDKIVGQFEYNFAVNHSGFSEPVGAQTSEIVKVAILDTGEKVFFSRYYCPYVFDIDRQTVEESELSLLKPGDLLIFANYDNDAKDIVEKIMDIILDNKAANDSFKESYQKSLYWKSVLKQYMQNFRLTYSELSIRMSRFGKGKHEVTLRSWLDEGSHIVGPRDLESFRTIAKLTGDPLLSQNPDSFLQACREVRTMRIRILKYIERNIIASFNKNINLQNDEILSKLPIDLTELSRVVQVDKLIDAENLVVPYYMANKPQIL</sequence>
<proteinExistence type="predicted"/>
<organism evidence="2 3">
    <name type="scientific">Paenibacillus residui</name>
    <dbReference type="NCBI Taxonomy" id="629724"/>
    <lineage>
        <taxon>Bacteria</taxon>
        <taxon>Bacillati</taxon>
        <taxon>Bacillota</taxon>
        <taxon>Bacilli</taxon>
        <taxon>Bacillales</taxon>
        <taxon>Paenibacillaceae</taxon>
        <taxon>Paenibacillus</taxon>
    </lineage>
</organism>
<accession>A0ABW3DBZ2</accession>
<evidence type="ECO:0000313" key="2">
    <source>
        <dbReference type="EMBL" id="MFD0870718.1"/>
    </source>
</evidence>
<comment type="caution">
    <text evidence="2">The sequence shown here is derived from an EMBL/GenBank/DDBJ whole genome shotgun (WGS) entry which is preliminary data.</text>
</comment>
<gene>
    <name evidence="2" type="ORF">ACFQ03_16305</name>
</gene>
<dbReference type="Proteomes" id="UP001597120">
    <property type="component" value="Unassembled WGS sequence"/>
</dbReference>
<dbReference type="RefSeq" id="WP_379289434.1">
    <property type="nucleotide sequence ID" value="NZ_JBHTIU010000055.1"/>
</dbReference>
<protein>
    <submittedName>
        <fullName evidence="2">DrmE family protein</fullName>
    </submittedName>
</protein>
<dbReference type="NCBIfam" id="NF038316">
    <property type="entry name" value="DrmE_fam"/>
    <property type="match status" value="1"/>
</dbReference>